<reference evidence="1" key="1">
    <citation type="submission" date="2013-11" db="EMBL/GenBank/DDBJ databases">
        <title>Draft genome sequence of the broad-host-range Rhizobium sp. LPU83 strain, a member of the low-genetic diversity Oregon-like Rhizobium sp. group.</title>
        <authorList>
            <person name="Wibberg D."/>
            <person name="Puehler A."/>
            <person name="Schlueter A."/>
        </authorList>
    </citation>
    <scope>NUCLEOTIDE SEQUENCE [LARGE SCALE GENOMIC DNA]</scope>
    <source>
        <strain evidence="1">LPU83</strain>
    </source>
</reference>
<organism evidence="1 2">
    <name type="scientific">Rhizobium favelukesii</name>
    <dbReference type="NCBI Taxonomy" id="348824"/>
    <lineage>
        <taxon>Bacteria</taxon>
        <taxon>Pseudomonadati</taxon>
        <taxon>Pseudomonadota</taxon>
        <taxon>Alphaproteobacteria</taxon>
        <taxon>Hyphomicrobiales</taxon>
        <taxon>Rhizobiaceae</taxon>
        <taxon>Rhizobium/Agrobacterium group</taxon>
        <taxon>Rhizobium</taxon>
    </lineage>
</organism>
<dbReference type="HOGENOM" id="CLU_2755152_0_0_5"/>
<gene>
    <name evidence="1" type="ORF">LPU83_2005</name>
</gene>
<proteinExistence type="predicted"/>
<sequence length="70" mass="7995">MLEGAVMEGNVLKQAKEASISAVVTRADGTVEHLGIISYWHKNPLRRMAWHVKQDLKDLLQWSHESKTRV</sequence>
<dbReference type="Proteomes" id="UP000019443">
    <property type="component" value="Chromosome"/>
</dbReference>
<evidence type="ECO:0000313" key="2">
    <source>
        <dbReference type="Proteomes" id="UP000019443"/>
    </source>
</evidence>
<dbReference type="EMBL" id="HG916852">
    <property type="protein sequence ID" value="CDM57662.1"/>
    <property type="molecule type" value="Genomic_DNA"/>
</dbReference>
<protein>
    <submittedName>
        <fullName evidence="1">Uncharacterized protein</fullName>
    </submittedName>
</protein>
<keyword evidence="2" id="KW-1185">Reference proteome</keyword>
<dbReference type="AlphaFoldDB" id="W6R8R1"/>
<accession>W6R8R1</accession>
<dbReference type="KEGG" id="rhl:LPU83_2005"/>
<evidence type="ECO:0000313" key="1">
    <source>
        <dbReference type="EMBL" id="CDM57662.1"/>
    </source>
</evidence>
<name>W6R8R1_9HYPH</name>